<dbReference type="Proteomes" id="UP000823399">
    <property type="component" value="Unassembled WGS sequence"/>
</dbReference>
<dbReference type="EMBL" id="JABBWM010000064">
    <property type="protein sequence ID" value="KAG2097704.1"/>
    <property type="molecule type" value="Genomic_DNA"/>
</dbReference>
<comment type="caution">
    <text evidence="2">The sequence shown here is derived from an EMBL/GenBank/DDBJ whole genome shotgun (WGS) entry which is preliminary data.</text>
</comment>
<evidence type="ECO:0000256" key="1">
    <source>
        <dbReference type="SAM" id="SignalP"/>
    </source>
</evidence>
<reference evidence="2" key="1">
    <citation type="journal article" date="2020" name="New Phytol.">
        <title>Comparative genomics reveals dynamic genome evolution in host specialist ectomycorrhizal fungi.</title>
        <authorList>
            <person name="Lofgren L.A."/>
            <person name="Nguyen N.H."/>
            <person name="Vilgalys R."/>
            <person name="Ruytinx J."/>
            <person name="Liao H.L."/>
            <person name="Branco S."/>
            <person name="Kuo A."/>
            <person name="LaButti K."/>
            <person name="Lipzen A."/>
            <person name="Andreopoulos W."/>
            <person name="Pangilinan J."/>
            <person name="Riley R."/>
            <person name="Hundley H."/>
            <person name="Na H."/>
            <person name="Barry K."/>
            <person name="Grigoriev I.V."/>
            <person name="Stajich J.E."/>
            <person name="Kennedy P.G."/>
        </authorList>
    </citation>
    <scope>NUCLEOTIDE SEQUENCE</scope>
    <source>
        <strain evidence="2">FC423</strain>
    </source>
</reference>
<name>A0A9P7EZG4_9AGAM</name>
<protein>
    <submittedName>
        <fullName evidence="2">Uncharacterized protein</fullName>
    </submittedName>
</protein>
<dbReference type="AlphaFoldDB" id="A0A9P7EZG4"/>
<sequence length="281" mass="30552">MFLFSVQVFCAEVLACCLPLPGPSCSLSALSSADLEYRTLLALALKRWWSQSKANVIVLSGEQEIVDQIMLVPGGMQWLISGKPGSHKLHNIGAWSLPSDGTCIVVKDMECQGIIAIGSRDKDSPNRHATVFSLSLKPALNKFCDYSLVPGTIAGISQHLLFLDTTSQKDGGGLEVLDWHAKTEGTALLPCIPELFGAFLGLVHFSDRTLVTWEGCITCADAMHGLFVYEGKFGPEFEMERVVYEIETVDVGGRDKIDFDEGMGRLVFAKGSGGFDVMQLL</sequence>
<feature type="chain" id="PRO_5040349769" evidence="1">
    <location>
        <begin position="16"/>
        <end position="281"/>
    </location>
</feature>
<keyword evidence="3" id="KW-1185">Reference proteome</keyword>
<dbReference type="GeneID" id="64705830"/>
<organism evidence="2 3">
    <name type="scientific">Suillus discolor</name>
    <dbReference type="NCBI Taxonomy" id="1912936"/>
    <lineage>
        <taxon>Eukaryota</taxon>
        <taxon>Fungi</taxon>
        <taxon>Dikarya</taxon>
        <taxon>Basidiomycota</taxon>
        <taxon>Agaricomycotina</taxon>
        <taxon>Agaricomycetes</taxon>
        <taxon>Agaricomycetidae</taxon>
        <taxon>Boletales</taxon>
        <taxon>Suillineae</taxon>
        <taxon>Suillaceae</taxon>
        <taxon>Suillus</taxon>
    </lineage>
</organism>
<feature type="signal peptide" evidence="1">
    <location>
        <begin position="1"/>
        <end position="15"/>
    </location>
</feature>
<dbReference type="RefSeq" id="XP_041288603.1">
    <property type="nucleotide sequence ID" value="XM_041443571.1"/>
</dbReference>
<evidence type="ECO:0000313" key="2">
    <source>
        <dbReference type="EMBL" id="KAG2097704.1"/>
    </source>
</evidence>
<keyword evidence="1" id="KW-0732">Signal</keyword>
<accession>A0A9P7EZG4</accession>
<dbReference type="OrthoDB" id="2688364at2759"/>
<proteinExistence type="predicted"/>
<evidence type="ECO:0000313" key="3">
    <source>
        <dbReference type="Proteomes" id="UP000823399"/>
    </source>
</evidence>
<gene>
    <name evidence="2" type="ORF">F5147DRAFT_816365</name>
</gene>